<dbReference type="AlphaFoldDB" id="A0AAU8CW38"/>
<organism evidence="2">
    <name type="scientific">Mesorhizobium sp. WSM2240</name>
    <dbReference type="NCBI Taxonomy" id="3228851"/>
    <lineage>
        <taxon>Bacteria</taxon>
        <taxon>Pseudomonadati</taxon>
        <taxon>Pseudomonadota</taxon>
        <taxon>Alphaproteobacteria</taxon>
        <taxon>Hyphomicrobiales</taxon>
        <taxon>Phyllobacteriaceae</taxon>
        <taxon>Mesorhizobium</taxon>
    </lineage>
</organism>
<gene>
    <name evidence="2" type="ORF">ABVK50_08590</name>
</gene>
<dbReference type="GO" id="GO:0003677">
    <property type="term" value="F:DNA binding"/>
    <property type="evidence" value="ECO:0007669"/>
    <property type="project" value="UniProtKB-KW"/>
</dbReference>
<dbReference type="SUPFAM" id="SSF47598">
    <property type="entry name" value="Ribbon-helix-helix"/>
    <property type="match status" value="1"/>
</dbReference>
<dbReference type="Pfam" id="PF03869">
    <property type="entry name" value="Arc"/>
    <property type="match status" value="1"/>
</dbReference>
<feature type="domain" description="Arc-like DNA binding" evidence="1">
    <location>
        <begin position="6"/>
        <end position="41"/>
    </location>
</feature>
<dbReference type="Gene3D" id="1.10.1220.10">
    <property type="entry name" value="Met repressor-like"/>
    <property type="match status" value="1"/>
</dbReference>
<accession>A0AAU8CW38</accession>
<dbReference type="GO" id="GO:0006355">
    <property type="term" value="P:regulation of DNA-templated transcription"/>
    <property type="evidence" value="ECO:0007669"/>
    <property type="project" value="InterPro"/>
</dbReference>
<dbReference type="InterPro" id="IPR013321">
    <property type="entry name" value="Arc_rbn_hlx_hlx"/>
</dbReference>
<dbReference type="InterPro" id="IPR005569">
    <property type="entry name" value="Arc_DNA-bd_dom"/>
</dbReference>
<evidence type="ECO:0000313" key="2">
    <source>
        <dbReference type="EMBL" id="XCG50515.1"/>
    </source>
</evidence>
<keyword evidence="2" id="KW-0238">DNA-binding</keyword>
<name>A0AAU8CW38_9HYPH</name>
<evidence type="ECO:0000259" key="1">
    <source>
        <dbReference type="Pfam" id="PF03869"/>
    </source>
</evidence>
<protein>
    <submittedName>
        <fullName evidence="2">Arc family DNA-binding protein</fullName>
    </submittedName>
</protein>
<dbReference type="RefSeq" id="WP_353641958.1">
    <property type="nucleotide sequence ID" value="NZ_CP159253.1"/>
</dbReference>
<dbReference type="InterPro" id="IPR010985">
    <property type="entry name" value="Ribbon_hlx_hlx"/>
</dbReference>
<reference evidence="2" key="1">
    <citation type="submission" date="2024-06" db="EMBL/GenBank/DDBJ databases">
        <title>Mesorhizobium karijinii sp. nov., a symbiont of the iconic Swainsona formosa from arid Australia.</title>
        <authorList>
            <person name="Hill Y.J."/>
            <person name="Watkin E.L.J."/>
            <person name="O'Hara G.W."/>
            <person name="Terpolilli J."/>
            <person name="Tye M.L."/>
            <person name="Kohlmeier M.G."/>
        </authorList>
    </citation>
    <scope>NUCLEOTIDE SEQUENCE</scope>
    <source>
        <strain evidence="2">WSM2240</strain>
    </source>
</reference>
<dbReference type="EMBL" id="CP159253">
    <property type="protein sequence ID" value="XCG50515.1"/>
    <property type="molecule type" value="Genomic_DNA"/>
</dbReference>
<proteinExistence type="predicted"/>
<sequence length="49" mass="5390">MDDKVKLTARLPAELSAWIAKRAAQNERSQNREIIAILKAAKATEARAA</sequence>